<proteinExistence type="predicted"/>
<gene>
    <name evidence="1" type="ORF">TeGR_g3108</name>
</gene>
<dbReference type="Proteomes" id="UP001165060">
    <property type="component" value="Unassembled WGS sequence"/>
</dbReference>
<accession>A0ABQ6N3J6</accession>
<keyword evidence="2" id="KW-1185">Reference proteome</keyword>
<sequence>MLGKCEKEIEARNDLKHLLGYTHAEKAVATAQRRTVMLCLWRLAKVEREEEPADKRRRVSFVRGEALNPGKAVKAYEGVGGGEDVWTVILKFAF</sequence>
<organism evidence="1 2">
    <name type="scientific">Tetraparma gracilis</name>
    <dbReference type="NCBI Taxonomy" id="2962635"/>
    <lineage>
        <taxon>Eukaryota</taxon>
        <taxon>Sar</taxon>
        <taxon>Stramenopiles</taxon>
        <taxon>Ochrophyta</taxon>
        <taxon>Bolidophyceae</taxon>
        <taxon>Parmales</taxon>
        <taxon>Triparmaceae</taxon>
        <taxon>Tetraparma</taxon>
    </lineage>
</organism>
<reference evidence="1 2" key="1">
    <citation type="journal article" date="2023" name="Commun. Biol.">
        <title>Genome analysis of Parmales, the sister group of diatoms, reveals the evolutionary specialization of diatoms from phago-mixotrophs to photoautotrophs.</title>
        <authorList>
            <person name="Ban H."/>
            <person name="Sato S."/>
            <person name="Yoshikawa S."/>
            <person name="Yamada K."/>
            <person name="Nakamura Y."/>
            <person name="Ichinomiya M."/>
            <person name="Sato N."/>
            <person name="Blanc-Mathieu R."/>
            <person name="Endo H."/>
            <person name="Kuwata A."/>
            <person name="Ogata H."/>
        </authorList>
    </citation>
    <scope>NUCLEOTIDE SEQUENCE [LARGE SCALE GENOMIC DNA]</scope>
</reference>
<evidence type="ECO:0000313" key="1">
    <source>
        <dbReference type="EMBL" id="GMI39476.1"/>
    </source>
</evidence>
<protein>
    <submittedName>
        <fullName evidence="1">Uncharacterized protein</fullName>
    </submittedName>
</protein>
<evidence type="ECO:0000313" key="2">
    <source>
        <dbReference type="Proteomes" id="UP001165060"/>
    </source>
</evidence>
<name>A0ABQ6N3J6_9STRA</name>
<dbReference type="EMBL" id="BRYB01000876">
    <property type="protein sequence ID" value="GMI39476.1"/>
    <property type="molecule type" value="Genomic_DNA"/>
</dbReference>
<comment type="caution">
    <text evidence="1">The sequence shown here is derived from an EMBL/GenBank/DDBJ whole genome shotgun (WGS) entry which is preliminary data.</text>
</comment>